<sequence length="361" mass="41515">MIRPSAALSHVDTFAAYLKERLPHHRSDTLRRLTEVLFGILQAESTLHRKIAVHIHRDATPSSILRLVARTFHETDLTPQDVTDVLLPLLPTGKLTFVLDRTNWKLGQRDLNLLVLGVALGDVVLPLMWKVLPHGGNSDMRVRMLLVGLLLKRLPARRWAVLIADREFVGQEWFSFLRARQIKRCIRIRENTVLDEDPARHYFQNLKPGEVRELLERVWVYGSWMRVVATLSPQGERLLVASDLSLWNTLTTYRLRWGIECAFSAMKTRGLNLEQTHMTQPDRLSRLFGLLSLALAWMVRVGAWRAGQQPISTKKHARPAISRASYGRELLCPALRWGKTTFYTYLDLLKSPFPAPERQKT</sequence>
<dbReference type="GO" id="GO:0003677">
    <property type="term" value="F:DNA binding"/>
    <property type="evidence" value="ECO:0007669"/>
    <property type="project" value="InterPro"/>
</dbReference>
<evidence type="ECO:0000313" key="3">
    <source>
        <dbReference type="Proteomes" id="UP000192582"/>
    </source>
</evidence>
<accession>A0A1W1UDI4</accession>
<dbReference type="AlphaFoldDB" id="A0A1W1UDI4"/>
<dbReference type="InterPro" id="IPR002559">
    <property type="entry name" value="Transposase_11"/>
</dbReference>
<dbReference type="InterPro" id="IPR012337">
    <property type="entry name" value="RNaseH-like_sf"/>
</dbReference>
<keyword evidence="3" id="KW-1185">Reference proteome</keyword>
<evidence type="ECO:0000313" key="2">
    <source>
        <dbReference type="EMBL" id="SMB79103.1"/>
    </source>
</evidence>
<evidence type="ECO:0000259" key="1">
    <source>
        <dbReference type="Pfam" id="PF01609"/>
    </source>
</evidence>
<dbReference type="Pfam" id="PF01609">
    <property type="entry name" value="DDE_Tnp_1"/>
    <property type="match status" value="1"/>
</dbReference>
<dbReference type="GO" id="GO:0006313">
    <property type="term" value="P:DNA transposition"/>
    <property type="evidence" value="ECO:0007669"/>
    <property type="project" value="InterPro"/>
</dbReference>
<reference evidence="2 3" key="1">
    <citation type="submission" date="2017-04" db="EMBL/GenBank/DDBJ databases">
        <authorList>
            <person name="Afonso C.L."/>
            <person name="Miller P.J."/>
            <person name="Scott M.A."/>
            <person name="Spackman E."/>
            <person name="Goraichik I."/>
            <person name="Dimitrov K.M."/>
            <person name="Suarez D.L."/>
            <person name="Swayne D.E."/>
        </authorList>
    </citation>
    <scope>NUCLEOTIDE SEQUENCE [LARGE SCALE GENOMIC DNA]</scope>
    <source>
        <strain evidence="2 3">KR-140</strain>
    </source>
</reference>
<dbReference type="SUPFAM" id="SSF53098">
    <property type="entry name" value="Ribonuclease H-like"/>
    <property type="match status" value="1"/>
</dbReference>
<feature type="domain" description="Transposase IS4-like" evidence="1">
    <location>
        <begin position="146"/>
        <end position="295"/>
    </location>
</feature>
<dbReference type="STRING" id="695939.SAMN00790413_05763"/>
<dbReference type="NCBIfam" id="NF033591">
    <property type="entry name" value="transpos_IS4_2"/>
    <property type="match status" value="1"/>
</dbReference>
<organism evidence="2 3">
    <name type="scientific">Deinococcus hopiensis KR-140</name>
    <dbReference type="NCBI Taxonomy" id="695939"/>
    <lineage>
        <taxon>Bacteria</taxon>
        <taxon>Thermotogati</taxon>
        <taxon>Deinococcota</taxon>
        <taxon>Deinococci</taxon>
        <taxon>Deinococcales</taxon>
        <taxon>Deinococcaceae</taxon>
        <taxon>Deinococcus</taxon>
    </lineage>
</organism>
<gene>
    <name evidence="2" type="ORF">SAMN00790413_05763</name>
</gene>
<dbReference type="InterPro" id="IPR047658">
    <property type="entry name" value="IS4-like_transpos"/>
</dbReference>
<name>A0A1W1UDI4_9DEIO</name>
<protein>
    <submittedName>
        <fullName evidence="2">Transposase DDE domain-containing protein</fullName>
    </submittedName>
</protein>
<dbReference type="EMBL" id="FWWU01000003">
    <property type="protein sequence ID" value="SMB79103.1"/>
    <property type="molecule type" value="Genomic_DNA"/>
</dbReference>
<dbReference type="RefSeq" id="WP_425429904.1">
    <property type="nucleotide sequence ID" value="NZ_FWWU01000003.1"/>
</dbReference>
<dbReference type="GO" id="GO:0004803">
    <property type="term" value="F:transposase activity"/>
    <property type="evidence" value="ECO:0007669"/>
    <property type="project" value="InterPro"/>
</dbReference>
<dbReference type="Proteomes" id="UP000192582">
    <property type="component" value="Unassembled WGS sequence"/>
</dbReference>
<proteinExistence type="predicted"/>